<organism evidence="1 2">
    <name type="scientific">Daphnia magna</name>
    <dbReference type="NCBI Taxonomy" id="35525"/>
    <lineage>
        <taxon>Eukaryota</taxon>
        <taxon>Metazoa</taxon>
        <taxon>Ecdysozoa</taxon>
        <taxon>Arthropoda</taxon>
        <taxon>Crustacea</taxon>
        <taxon>Branchiopoda</taxon>
        <taxon>Diplostraca</taxon>
        <taxon>Cladocera</taxon>
        <taxon>Anomopoda</taxon>
        <taxon>Daphniidae</taxon>
        <taxon>Daphnia</taxon>
    </lineage>
</organism>
<keyword evidence="2" id="KW-1185">Reference proteome</keyword>
<sequence length="91" mass="10497">MDMTWQQRQFVLVCLYWREGRGGKTKKGPQVVLSTGQRRHVMSFDALEEKDPTGPFTCLSFPRMISKSPALCLARLEIEEKKQMRHGELGN</sequence>
<name>A0ABR0AEC2_9CRUS</name>
<evidence type="ECO:0000313" key="2">
    <source>
        <dbReference type="Proteomes" id="UP001234178"/>
    </source>
</evidence>
<dbReference type="EMBL" id="JAOYFB010000037">
    <property type="protein sequence ID" value="KAK4023482.1"/>
    <property type="molecule type" value="Genomic_DNA"/>
</dbReference>
<accession>A0ABR0AEC2</accession>
<proteinExistence type="predicted"/>
<dbReference type="Proteomes" id="UP001234178">
    <property type="component" value="Unassembled WGS sequence"/>
</dbReference>
<reference evidence="1 2" key="1">
    <citation type="journal article" date="2023" name="Nucleic Acids Res.">
        <title>The hologenome of Daphnia magna reveals possible DNA methylation and microbiome-mediated evolution of the host genome.</title>
        <authorList>
            <person name="Chaturvedi A."/>
            <person name="Li X."/>
            <person name="Dhandapani V."/>
            <person name="Marshall H."/>
            <person name="Kissane S."/>
            <person name="Cuenca-Cambronero M."/>
            <person name="Asole G."/>
            <person name="Calvet F."/>
            <person name="Ruiz-Romero M."/>
            <person name="Marangio P."/>
            <person name="Guigo R."/>
            <person name="Rago D."/>
            <person name="Mirbahai L."/>
            <person name="Eastwood N."/>
            <person name="Colbourne J.K."/>
            <person name="Zhou J."/>
            <person name="Mallon E."/>
            <person name="Orsini L."/>
        </authorList>
    </citation>
    <scope>NUCLEOTIDE SEQUENCE [LARGE SCALE GENOMIC DNA]</scope>
    <source>
        <strain evidence="1">LRV0_1</strain>
    </source>
</reference>
<comment type="caution">
    <text evidence="1">The sequence shown here is derived from an EMBL/GenBank/DDBJ whole genome shotgun (WGS) entry which is preliminary data.</text>
</comment>
<evidence type="ECO:0000313" key="1">
    <source>
        <dbReference type="EMBL" id="KAK4023482.1"/>
    </source>
</evidence>
<protein>
    <submittedName>
        <fullName evidence="1">Uncharacterized protein</fullName>
    </submittedName>
</protein>
<gene>
    <name evidence="1" type="ORF">OUZ56_008889</name>
</gene>